<organism evidence="2 3">
    <name type="scientific">Morus notabilis</name>
    <dbReference type="NCBI Taxonomy" id="981085"/>
    <lineage>
        <taxon>Eukaryota</taxon>
        <taxon>Viridiplantae</taxon>
        <taxon>Streptophyta</taxon>
        <taxon>Embryophyta</taxon>
        <taxon>Tracheophyta</taxon>
        <taxon>Spermatophyta</taxon>
        <taxon>Magnoliopsida</taxon>
        <taxon>eudicotyledons</taxon>
        <taxon>Gunneridae</taxon>
        <taxon>Pentapetalae</taxon>
        <taxon>rosids</taxon>
        <taxon>fabids</taxon>
        <taxon>Rosales</taxon>
        <taxon>Moraceae</taxon>
        <taxon>Moreae</taxon>
        <taxon>Morus</taxon>
    </lineage>
</organism>
<proteinExistence type="predicted"/>
<name>W9RU60_9ROSA</name>
<feature type="signal peptide" evidence="1">
    <location>
        <begin position="1"/>
        <end position="22"/>
    </location>
</feature>
<evidence type="ECO:0000313" key="2">
    <source>
        <dbReference type="EMBL" id="EXC10299.1"/>
    </source>
</evidence>
<evidence type="ECO:0000256" key="1">
    <source>
        <dbReference type="SAM" id="SignalP"/>
    </source>
</evidence>
<keyword evidence="3" id="KW-1185">Reference proteome</keyword>
<sequence length="80" mass="8605">MKTNSKIFIVILFLVFAAPTICTTTHAARMLLQLDSGKQIFCYVDDIIVGATSTVDRTAAGVTNSFDDLANLVVSGAHRD</sequence>
<reference evidence="3" key="1">
    <citation type="submission" date="2013-01" db="EMBL/GenBank/DDBJ databases">
        <title>Draft Genome Sequence of a Mulberry Tree, Morus notabilis C.K. Schneid.</title>
        <authorList>
            <person name="He N."/>
            <person name="Zhao S."/>
        </authorList>
    </citation>
    <scope>NUCLEOTIDE SEQUENCE</scope>
</reference>
<evidence type="ECO:0000313" key="3">
    <source>
        <dbReference type="Proteomes" id="UP000030645"/>
    </source>
</evidence>
<keyword evidence="1" id="KW-0732">Signal</keyword>
<evidence type="ECO:0008006" key="4">
    <source>
        <dbReference type="Google" id="ProtNLM"/>
    </source>
</evidence>
<dbReference type="AlphaFoldDB" id="W9RU60"/>
<accession>W9RU60</accession>
<dbReference type="EMBL" id="KE345636">
    <property type="protein sequence ID" value="EXC10299.1"/>
    <property type="molecule type" value="Genomic_DNA"/>
</dbReference>
<gene>
    <name evidence="2" type="ORF">L484_006194</name>
</gene>
<feature type="chain" id="PRO_5004931603" description="Reverse transcriptase Ty1/copia-type domain-containing protein" evidence="1">
    <location>
        <begin position="23"/>
        <end position="80"/>
    </location>
</feature>
<dbReference type="Proteomes" id="UP000030645">
    <property type="component" value="Unassembled WGS sequence"/>
</dbReference>
<protein>
    <recommendedName>
        <fullName evidence="4">Reverse transcriptase Ty1/copia-type domain-containing protein</fullName>
    </recommendedName>
</protein>